<organism evidence="1 2">
    <name type="scientific">Aquimarina litoralis</name>
    <dbReference type="NCBI Taxonomy" id="584605"/>
    <lineage>
        <taxon>Bacteria</taxon>
        <taxon>Pseudomonadati</taxon>
        <taxon>Bacteroidota</taxon>
        <taxon>Flavobacteriia</taxon>
        <taxon>Flavobacteriales</taxon>
        <taxon>Flavobacteriaceae</taxon>
        <taxon>Aquimarina</taxon>
    </lineage>
</organism>
<dbReference type="RefSeq" id="WP_343914238.1">
    <property type="nucleotide sequence ID" value="NZ_BAAAGE010000005.1"/>
</dbReference>
<gene>
    <name evidence="1" type="ORF">GCM10009430_42270</name>
</gene>
<evidence type="ECO:0000313" key="2">
    <source>
        <dbReference type="Proteomes" id="UP001501758"/>
    </source>
</evidence>
<keyword evidence="2" id="KW-1185">Reference proteome</keyword>
<proteinExistence type="predicted"/>
<name>A0ABP3UD64_9FLAO</name>
<dbReference type="Proteomes" id="UP001501758">
    <property type="component" value="Unassembled WGS sequence"/>
</dbReference>
<evidence type="ECO:0000313" key="1">
    <source>
        <dbReference type="EMBL" id="GAA0730772.1"/>
    </source>
</evidence>
<sequence>MELKEEFVRYPSGLSEEKLAKRFGLYWDNDTQDWEFVVSDFGRISDFLKVYQQELLDDDDKFTLMGLIVSSFDDGISNFDQETAKYWNICSNILETECYLHYSIMHYWSLLDEKDDQNVFDITPYMRKIWNTVKTKFI</sequence>
<accession>A0ABP3UD64</accession>
<protein>
    <submittedName>
        <fullName evidence="1">Uncharacterized protein</fullName>
    </submittedName>
</protein>
<reference evidence="2" key="1">
    <citation type="journal article" date="2019" name="Int. J. Syst. Evol. Microbiol.">
        <title>The Global Catalogue of Microorganisms (GCM) 10K type strain sequencing project: providing services to taxonomists for standard genome sequencing and annotation.</title>
        <authorList>
            <consortium name="The Broad Institute Genomics Platform"/>
            <consortium name="The Broad Institute Genome Sequencing Center for Infectious Disease"/>
            <person name="Wu L."/>
            <person name="Ma J."/>
        </authorList>
    </citation>
    <scope>NUCLEOTIDE SEQUENCE [LARGE SCALE GENOMIC DNA]</scope>
    <source>
        <strain evidence="2">JCM 15974</strain>
    </source>
</reference>
<comment type="caution">
    <text evidence="1">The sequence shown here is derived from an EMBL/GenBank/DDBJ whole genome shotgun (WGS) entry which is preliminary data.</text>
</comment>
<dbReference type="EMBL" id="BAAAGE010000005">
    <property type="protein sequence ID" value="GAA0730772.1"/>
    <property type="molecule type" value="Genomic_DNA"/>
</dbReference>